<gene>
    <name evidence="2" type="primary">sufB</name>
    <name evidence="2" type="ORF">NCTC13079_01576</name>
</gene>
<dbReference type="PANTHER" id="PTHR43575:SF1">
    <property type="entry name" value="PROTEIN ABCI7, CHLOROPLASTIC"/>
    <property type="match status" value="1"/>
</dbReference>
<dbReference type="InterPro" id="IPR037284">
    <property type="entry name" value="SUF_FeS_clus_asmbl_SufBD_sf"/>
</dbReference>
<evidence type="ECO:0000313" key="2">
    <source>
        <dbReference type="EMBL" id="VEJ36370.1"/>
    </source>
</evidence>
<sequence>MKAHKGNILEYKTYHYLNVNERNIPATDVKGSTPAPADAVFTGPYGVSAELRELHESASTKYKRFEAKEDVDLGIFRMEGEDDAVVTLDFIVEPGCHMTGYFSSNKTGGYRSLLGRIHVKEGATARLYFANLDRSEVENYLSLIAVVEEGAKLDAFVFHMGDGNEISNVRCNLVGDGALGSVQSIFLGKGAQKYDFQYDMIHAGKNTTSNLIVDGALMDESYKVFKSRVDFLEGSAESRGNEEEFAILLDSTARSLSVPALLSHEHDVEGNHAASAGRIDQELLFYFMTRGFDEKTAERMIVDAKFAPVIDGIVYEEERERIYRELDYSMGRR</sequence>
<dbReference type="EMBL" id="LR134523">
    <property type="protein sequence ID" value="VEJ36370.1"/>
    <property type="molecule type" value="Genomic_DNA"/>
</dbReference>
<dbReference type="OrthoDB" id="9803529at2"/>
<dbReference type="PANTHER" id="PTHR43575">
    <property type="entry name" value="PROTEIN ABCI7, CHLOROPLASTIC"/>
    <property type="match status" value="1"/>
</dbReference>
<name>A0A3S5BWQ2_9FIRM</name>
<keyword evidence="3" id="KW-1185">Reference proteome</keyword>
<dbReference type="AlphaFoldDB" id="A0A3S5BWQ2"/>
<dbReference type="KEGG" id="piv:NCTC13079_01576"/>
<dbReference type="Proteomes" id="UP000269544">
    <property type="component" value="Chromosome"/>
</dbReference>
<dbReference type="Pfam" id="PF01458">
    <property type="entry name" value="SUFBD_core"/>
    <property type="match status" value="1"/>
</dbReference>
<dbReference type="RefSeq" id="WP_126466256.1">
    <property type="nucleotide sequence ID" value="NZ_JAUSWF010000005.1"/>
</dbReference>
<feature type="domain" description="SUF system FeS cluster assembly SufBD core" evidence="1">
    <location>
        <begin position="107"/>
        <end position="304"/>
    </location>
</feature>
<dbReference type="SUPFAM" id="SSF101960">
    <property type="entry name" value="Stabilizer of iron transporter SufD"/>
    <property type="match status" value="1"/>
</dbReference>
<evidence type="ECO:0000259" key="1">
    <source>
        <dbReference type="Pfam" id="PF01458"/>
    </source>
</evidence>
<reference evidence="2 3" key="1">
    <citation type="submission" date="2018-12" db="EMBL/GenBank/DDBJ databases">
        <authorList>
            <consortium name="Pathogen Informatics"/>
        </authorList>
    </citation>
    <scope>NUCLEOTIDE SEQUENCE [LARGE SCALE GENOMIC DNA]</scope>
    <source>
        <strain evidence="2 3">NCTC13079</strain>
    </source>
</reference>
<accession>A0A3S5BWQ2</accession>
<protein>
    <submittedName>
        <fullName evidence="2">FeS cluster assembly protein sufB</fullName>
    </submittedName>
</protein>
<dbReference type="InterPro" id="IPR000825">
    <property type="entry name" value="SUF_FeS_clus_asmbl_SufBD_core"/>
</dbReference>
<proteinExistence type="predicted"/>
<organism evidence="2 3">
    <name type="scientific">Aedoeadaptatus ivorii</name>
    <dbReference type="NCBI Taxonomy" id="54006"/>
    <lineage>
        <taxon>Bacteria</taxon>
        <taxon>Bacillati</taxon>
        <taxon>Bacillota</taxon>
        <taxon>Tissierellia</taxon>
        <taxon>Tissierellales</taxon>
        <taxon>Peptoniphilaceae</taxon>
        <taxon>Aedoeadaptatus</taxon>
    </lineage>
</organism>
<dbReference type="GO" id="GO:0016226">
    <property type="term" value="P:iron-sulfur cluster assembly"/>
    <property type="evidence" value="ECO:0007669"/>
    <property type="project" value="InterPro"/>
</dbReference>
<evidence type="ECO:0000313" key="3">
    <source>
        <dbReference type="Proteomes" id="UP000269544"/>
    </source>
</evidence>
<dbReference type="InterPro" id="IPR055346">
    <property type="entry name" value="Fe-S_cluster_assembly_SufBD"/>
</dbReference>